<evidence type="ECO:0000313" key="2">
    <source>
        <dbReference type="Proteomes" id="UP001060085"/>
    </source>
</evidence>
<comment type="caution">
    <text evidence="1">The sequence shown here is derived from an EMBL/GenBank/DDBJ whole genome shotgun (WGS) entry which is preliminary data.</text>
</comment>
<accession>A0ACC0AMV4</accession>
<dbReference type="Proteomes" id="UP001060085">
    <property type="component" value="Linkage Group LG05"/>
</dbReference>
<evidence type="ECO:0000313" key="1">
    <source>
        <dbReference type="EMBL" id="KAI5660758.1"/>
    </source>
</evidence>
<organism evidence="1 2">
    <name type="scientific">Catharanthus roseus</name>
    <name type="common">Madagascar periwinkle</name>
    <name type="synonym">Vinca rosea</name>
    <dbReference type="NCBI Taxonomy" id="4058"/>
    <lineage>
        <taxon>Eukaryota</taxon>
        <taxon>Viridiplantae</taxon>
        <taxon>Streptophyta</taxon>
        <taxon>Embryophyta</taxon>
        <taxon>Tracheophyta</taxon>
        <taxon>Spermatophyta</taxon>
        <taxon>Magnoliopsida</taxon>
        <taxon>eudicotyledons</taxon>
        <taxon>Gunneridae</taxon>
        <taxon>Pentapetalae</taxon>
        <taxon>asterids</taxon>
        <taxon>lamiids</taxon>
        <taxon>Gentianales</taxon>
        <taxon>Apocynaceae</taxon>
        <taxon>Rauvolfioideae</taxon>
        <taxon>Vinceae</taxon>
        <taxon>Catharanthinae</taxon>
        <taxon>Catharanthus</taxon>
    </lineage>
</organism>
<proteinExistence type="predicted"/>
<protein>
    <submittedName>
        <fullName evidence="1">Uncharacterized protein</fullName>
    </submittedName>
</protein>
<dbReference type="EMBL" id="CM044705">
    <property type="protein sequence ID" value="KAI5660758.1"/>
    <property type="molecule type" value="Genomic_DNA"/>
</dbReference>
<gene>
    <name evidence="1" type="ORF">M9H77_20081</name>
</gene>
<reference evidence="2" key="1">
    <citation type="journal article" date="2023" name="Nat. Plants">
        <title>Single-cell RNA sequencing provides a high-resolution roadmap for understanding the multicellular compartmentation of specialized metabolism.</title>
        <authorList>
            <person name="Sun S."/>
            <person name="Shen X."/>
            <person name="Li Y."/>
            <person name="Li Y."/>
            <person name="Wang S."/>
            <person name="Li R."/>
            <person name="Zhang H."/>
            <person name="Shen G."/>
            <person name="Guo B."/>
            <person name="Wei J."/>
            <person name="Xu J."/>
            <person name="St-Pierre B."/>
            <person name="Chen S."/>
            <person name="Sun C."/>
        </authorList>
    </citation>
    <scope>NUCLEOTIDE SEQUENCE [LARGE SCALE GENOMIC DNA]</scope>
</reference>
<sequence>MANNKATIYLSFAFVILFILSMAESRALNGGLGATQTISNQVVVCDKIYGAQSGDNCFSIALQFNLTTEFFASLNPNLNCNHIFIGEWLCVDGVTF</sequence>
<keyword evidence="2" id="KW-1185">Reference proteome</keyword>
<name>A0ACC0AMV4_CATRO</name>